<proteinExistence type="predicted"/>
<organism evidence="1">
    <name type="scientific">Rhizophora mucronata</name>
    <name type="common">Asiatic mangrove</name>
    <dbReference type="NCBI Taxonomy" id="61149"/>
    <lineage>
        <taxon>Eukaryota</taxon>
        <taxon>Viridiplantae</taxon>
        <taxon>Streptophyta</taxon>
        <taxon>Embryophyta</taxon>
        <taxon>Tracheophyta</taxon>
        <taxon>Spermatophyta</taxon>
        <taxon>Magnoliopsida</taxon>
        <taxon>eudicotyledons</taxon>
        <taxon>Gunneridae</taxon>
        <taxon>Pentapetalae</taxon>
        <taxon>rosids</taxon>
        <taxon>fabids</taxon>
        <taxon>Malpighiales</taxon>
        <taxon>Rhizophoraceae</taxon>
        <taxon>Rhizophora</taxon>
    </lineage>
</organism>
<protein>
    <submittedName>
        <fullName evidence="1">Uncharacterized protein</fullName>
    </submittedName>
</protein>
<dbReference type="AlphaFoldDB" id="A0A2P2P8W0"/>
<name>A0A2P2P8W0_RHIMU</name>
<accession>A0A2P2P8W0</accession>
<evidence type="ECO:0000313" key="1">
    <source>
        <dbReference type="EMBL" id="MBX51188.1"/>
    </source>
</evidence>
<sequence length="68" mass="7181">MESTRLRHTRFGPERVARTASVRTGGVEWIGRSGNVAPSEEPKRIQLMLAEVSASVAGMVKGTGGAGE</sequence>
<dbReference type="EMBL" id="GGEC01070704">
    <property type="protein sequence ID" value="MBX51188.1"/>
    <property type="molecule type" value="Transcribed_RNA"/>
</dbReference>
<reference evidence="1" key="1">
    <citation type="submission" date="2018-02" db="EMBL/GenBank/DDBJ databases">
        <title>Rhizophora mucronata_Transcriptome.</title>
        <authorList>
            <person name="Meera S.P."/>
            <person name="Sreeshan A."/>
            <person name="Augustine A."/>
        </authorList>
    </citation>
    <scope>NUCLEOTIDE SEQUENCE</scope>
    <source>
        <tissue evidence="1">Leaf</tissue>
    </source>
</reference>